<organism evidence="7 8">
    <name type="scientific">Novosphingobium endophyticum</name>
    <dbReference type="NCBI Taxonomy" id="1955250"/>
    <lineage>
        <taxon>Bacteria</taxon>
        <taxon>Pseudomonadati</taxon>
        <taxon>Pseudomonadota</taxon>
        <taxon>Alphaproteobacteria</taxon>
        <taxon>Sphingomonadales</taxon>
        <taxon>Sphingomonadaceae</taxon>
        <taxon>Novosphingobium</taxon>
    </lineage>
</organism>
<feature type="domain" description="Tyr recombinase" evidence="5">
    <location>
        <begin position="222"/>
        <end position="406"/>
    </location>
</feature>
<protein>
    <submittedName>
        <fullName evidence="7">Integrase/recombinase y4rA</fullName>
    </submittedName>
</protein>
<evidence type="ECO:0000256" key="2">
    <source>
        <dbReference type="ARBA" id="ARBA00023125"/>
    </source>
</evidence>
<sequence length="413" mass="45763">MTLEEHLSRSRLVRRLRAGPLGDWVDLYTDRLLRDGYHKDHAGSALHLLILFSRWLADHDVDPRAINERLVGRFLKFQARRHPLRSGDRSAMTRLIAVLREAQVIAARLPAVLNGADQILEGFRGYLEHRRGLSPTSAEAYVYFVRPFLRATSISHVDHLAELTPGVVIGYVEQHARDGSPATAGIMCARVRSFLRYLHVEGLVATDLAACVPSIKKWNLTGLPTYLTVAQLQRVFQSCDRHTAVGRRDYAVLMLLAKLGLRAKEVATLTLDDIDWRAGQFRIHGKGRRAATMPLPPDIAAAIVDYLRDGRPSSDSRQVFLRACPAYVGFPSATGISGIARRALKSAGIGGLAHHGAHVLRHSLATELLRSGATLTQIGQVLRHQDHDTTRIYAKVDLASLRTLSLPWPGGVR</sequence>
<dbReference type="InterPro" id="IPR044068">
    <property type="entry name" value="CB"/>
</dbReference>
<name>A0A916TVY0_9SPHN</name>
<evidence type="ECO:0000256" key="1">
    <source>
        <dbReference type="ARBA" id="ARBA00022908"/>
    </source>
</evidence>
<dbReference type="InterPro" id="IPR013762">
    <property type="entry name" value="Integrase-like_cat_sf"/>
</dbReference>
<gene>
    <name evidence="7" type="ORF">GCM10011494_39900</name>
</gene>
<keyword evidence="2 4" id="KW-0238">DNA-binding</keyword>
<keyword evidence="1" id="KW-0229">DNA integration</keyword>
<evidence type="ECO:0000256" key="4">
    <source>
        <dbReference type="PROSITE-ProRule" id="PRU01248"/>
    </source>
</evidence>
<accession>A0A916TVY0</accession>
<keyword evidence="3" id="KW-0233">DNA recombination</keyword>
<dbReference type="PANTHER" id="PTHR30349:SF90">
    <property type="entry name" value="TYROSINE RECOMBINASE XERD"/>
    <property type="match status" value="1"/>
</dbReference>
<dbReference type="SUPFAM" id="SSF56349">
    <property type="entry name" value="DNA breaking-rejoining enzymes"/>
    <property type="match status" value="1"/>
</dbReference>
<dbReference type="GO" id="GO:0006310">
    <property type="term" value="P:DNA recombination"/>
    <property type="evidence" value="ECO:0007669"/>
    <property type="project" value="UniProtKB-KW"/>
</dbReference>
<dbReference type="CDD" id="cd01188">
    <property type="entry name" value="INT_RitA_C_like"/>
    <property type="match status" value="1"/>
</dbReference>
<keyword evidence="8" id="KW-1185">Reference proteome</keyword>
<evidence type="ECO:0000313" key="7">
    <source>
        <dbReference type="EMBL" id="GGC17055.1"/>
    </source>
</evidence>
<proteinExistence type="predicted"/>
<dbReference type="PROSITE" id="PS51898">
    <property type="entry name" value="TYR_RECOMBINASE"/>
    <property type="match status" value="1"/>
</dbReference>
<dbReference type="InterPro" id="IPR004107">
    <property type="entry name" value="Integrase_SAM-like_N"/>
</dbReference>
<dbReference type="Pfam" id="PF02899">
    <property type="entry name" value="Phage_int_SAM_1"/>
    <property type="match status" value="1"/>
</dbReference>
<comment type="caution">
    <text evidence="7">The sequence shown here is derived from an EMBL/GenBank/DDBJ whole genome shotgun (WGS) entry which is preliminary data.</text>
</comment>
<dbReference type="AlphaFoldDB" id="A0A916TVY0"/>
<evidence type="ECO:0000259" key="5">
    <source>
        <dbReference type="PROSITE" id="PS51898"/>
    </source>
</evidence>
<evidence type="ECO:0000313" key="8">
    <source>
        <dbReference type="Proteomes" id="UP000608154"/>
    </source>
</evidence>
<dbReference type="InterPro" id="IPR011010">
    <property type="entry name" value="DNA_brk_join_enz"/>
</dbReference>
<evidence type="ECO:0000256" key="3">
    <source>
        <dbReference type="ARBA" id="ARBA00023172"/>
    </source>
</evidence>
<dbReference type="Proteomes" id="UP000608154">
    <property type="component" value="Unassembled WGS sequence"/>
</dbReference>
<dbReference type="Gene3D" id="1.10.150.130">
    <property type="match status" value="1"/>
</dbReference>
<evidence type="ECO:0000259" key="6">
    <source>
        <dbReference type="PROSITE" id="PS51900"/>
    </source>
</evidence>
<dbReference type="PROSITE" id="PS51900">
    <property type="entry name" value="CB"/>
    <property type="match status" value="1"/>
</dbReference>
<reference evidence="7" key="2">
    <citation type="submission" date="2020-09" db="EMBL/GenBank/DDBJ databases">
        <authorList>
            <person name="Sun Q."/>
            <person name="Zhou Y."/>
        </authorList>
    </citation>
    <scope>NUCLEOTIDE SEQUENCE</scope>
    <source>
        <strain evidence="7">CGMCC 1.15095</strain>
    </source>
</reference>
<feature type="domain" description="Core-binding (CB)" evidence="6">
    <location>
        <begin position="114"/>
        <end position="199"/>
    </location>
</feature>
<dbReference type="GO" id="GO:0015074">
    <property type="term" value="P:DNA integration"/>
    <property type="evidence" value="ECO:0007669"/>
    <property type="project" value="UniProtKB-KW"/>
</dbReference>
<dbReference type="InterPro" id="IPR002104">
    <property type="entry name" value="Integrase_catalytic"/>
</dbReference>
<dbReference type="Gene3D" id="1.10.443.10">
    <property type="entry name" value="Intergrase catalytic core"/>
    <property type="match status" value="1"/>
</dbReference>
<dbReference type="PANTHER" id="PTHR30349">
    <property type="entry name" value="PHAGE INTEGRASE-RELATED"/>
    <property type="match status" value="1"/>
</dbReference>
<dbReference type="EMBL" id="BMHK01000075">
    <property type="protein sequence ID" value="GGC17055.1"/>
    <property type="molecule type" value="Genomic_DNA"/>
</dbReference>
<dbReference type="Pfam" id="PF00589">
    <property type="entry name" value="Phage_integrase"/>
    <property type="match status" value="1"/>
</dbReference>
<dbReference type="GO" id="GO:0003677">
    <property type="term" value="F:DNA binding"/>
    <property type="evidence" value="ECO:0007669"/>
    <property type="project" value="UniProtKB-UniRule"/>
</dbReference>
<dbReference type="InterPro" id="IPR050090">
    <property type="entry name" value="Tyrosine_recombinase_XerCD"/>
</dbReference>
<reference evidence="7" key="1">
    <citation type="journal article" date="2014" name="Int. J. Syst. Evol. Microbiol.">
        <title>Complete genome sequence of Corynebacterium casei LMG S-19264T (=DSM 44701T), isolated from a smear-ripened cheese.</title>
        <authorList>
            <consortium name="US DOE Joint Genome Institute (JGI-PGF)"/>
            <person name="Walter F."/>
            <person name="Albersmeier A."/>
            <person name="Kalinowski J."/>
            <person name="Ruckert C."/>
        </authorList>
    </citation>
    <scope>NUCLEOTIDE SEQUENCE</scope>
    <source>
        <strain evidence="7">CGMCC 1.15095</strain>
    </source>
</reference>
<dbReference type="InterPro" id="IPR010998">
    <property type="entry name" value="Integrase_recombinase_N"/>
</dbReference>